<evidence type="ECO:0000313" key="2">
    <source>
        <dbReference type="Proteomes" id="UP000007304"/>
    </source>
</evidence>
<dbReference type="RefSeq" id="XP_009155214.1">
    <property type="nucleotide sequence ID" value="XM_009156966.1"/>
</dbReference>
<dbReference type="AlphaFoldDB" id="H6BRM4"/>
<dbReference type="GeneID" id="20307557"/>
<dbReference type="VEuPathDB" id="FungiDB:HMPREF1120_02918"/>
<evidence type="ECO:0000313" key="1">
    <source>
        <dbReference type="EMBL" id="EHY54753.1"/>
    </source>
</evidence>
<gene>
    <name evidence="1" type="ORF">HMPREF1120_02918</name>
</gene>
<name>H6BRM4_EXODN</name>
<keyword evidence="2" id="KW-1185">Reference proteome</keyword>
<organism evidence="1 2">
    <name type="scientific">Exophiala dermatitidis (strain ATCC 34100 / CBS 525.76 / NIH/UT8656)</name>
    <name type="common">Black yeast</name>
    <name type="synonym">Wangiella dermatitidis</name>
    <dbReference type="NCBI Taxonomy" id="858893"/>
    <lineage>
        <taxon>Eukaryota</taxon>
        <taxon>Fungi</taxon>
        <taxon>Dikarya</taxon>
        <taxon>Ascomycota</taxon>
        <taxon>Pezizomycotina</taxon>
        <taxon>Eurotiomycetes</taxon>
        <taxon>Chaetothyriomycetidae</taxon>
        <taxon>Chaetothyriales</taxon>
        <taxon>Herpotrichiellaceae</taxon>
        <taxon>Exophiala</taxon>
    </lineage>
</organism>
<dbReference type="HOGENOM" id="CLU_1815778_0_0_1"/>
<dbReference type="Proteomes" id="UP000007304">
    <property type="component" value="Unassembled WGS sequence"/>
</dbReference>
<proteinExistence type="predicted"/>
<sequence>MSPAVIPSALRPCWAYGPSRASRRVRSRSALCATCKGINPLPRAALRACRIPVEPLVMVKKASRDCSVICGISRARPSAWWLRARRASLVISRCGAKVWVKLPVSALRYCRSIESFLRRQLHGHFERTPGSPQSSVRIYPRL</sequence>
<dbReference type="EMBL" id="JH226131">
    <property type="protein sequence ID" value="EHY54753.1"/>
    <property type="molecule type" value="Genomic_DNA"/>
</dbReference>
<protein>
    <submittedName>
        <fullName evidence="1">Uncharacterized protein</fullName>
    </submittedName>
</protein>
<accession>H6BRM4</accession>
<reference evidence="1" key="1">
    <citation type="submission" date="2011-07" db="EMBL/GenBank/DDBJ databases">
        <title>The Genome Sequence of Exophiala (Wangiella) dermatitidis NIH/UT8656.</title>
        <authorList>
            <consortium name="The Broad Institute Genome Sequencing Platform"/>
            <person name="Cuomo C."/>
            <person name="Wang Z."/>
            <person name="Hunicke-Smith S."/>
            <person name="Szanislo P.J."/>
            <person name="Earl A."/>
            <person name="Young S.K."/>
            <person name="Zeng Q."/>
            <person name="Gargeya S."/>
            <person name="Fitzgerald M."/>
            <person name="Haas B."/>
            <person name="Abouelleil A."/>
            <person name="Alvarado L."/>
            <person name="Arachchi H.M."/>
            <person name="Berlin A."/>
            <person name="Brown A."/>
            <person name="Chapman S.B."/>
            <person name="Chen Z."/>
            <person name="Dunbar C."/>
            <person name="Freedman E."/>
            <person name="Gearin G."/>
            <person name="Gellesch M."/>
            <person name="Goldberg J."/>
            <person name="Griggs A."/>
            <person name="Gujja S."/>
            <person name="Heiman D."/>
            <person name="Howarth C."/>
            <person name="Larson L."/>
            <person name="Lui A."/>
            <person name="MacDonald P.J.P."/>
            <person name="Montmayeur A."/>
            <person name="Murphy C."/>
            <person name="Neiman D."/>
            <person name="Pearson M."/>
            <person name="Priest M."/>
            <person name="Roberts A."/>
            <person name="Saif S."/>
            <person name="Shea T."/>
            <person name="Shenoy N."/>
            <person name="Sisk P."/>
            <person name="Stolte C."/>
            <person name="Sykes S."/>
            <person name="Wortman J."/>
            <person name="Nusbaum C."/>
            <person name="Birren B."/>
        </authorList>
    </citation>
    <scope>NUCLEOTIDE SEQUENCE</scope>
    <source>
        <strain evidence="1">NIH/UT8656</strain>
    </source>
</reference>
<dbReference type="InParanoid" id="H6BRM4"/>